<keyword evidence="2" id="KW-1185">Reference proteome</keyword>
<dbReference type="Proteomes" id="UP001596422">
    <property type="component" value="Unassembled WGS sequence"/>
</dbReference>
<reference evidence="2" key="1">
    <citation type="journal article" date="2019" name="Int. J. Syst. Evol. Microbiol.">
        <title>The Global Catalogue of Microorganisms (GCM) 10K type strain sequencing project: providing services to taxonomists for standard genome sequencing and annotation.</title>
        <authorList>
            <consortium name="The Broad Institute Genomics Platform"/>
            <consortium name="The Broad Institute Genome Sequencing Center for Infectious Disease"/>
            <person name="Wu L."/>
            <person name="Ma J."/>
        </authorList>
    </citation>
    <scope>NUCLEOTIDE SEQUENCE [LARGE SCALE GENOMIC DNA]</scope>
    <source>
        <strain evidence="2">NBRC 111756</strain>
    </source>
</reference>
<dbReference type="RefSeq" id="WP_379911592.1">
    <property type="nucleotide sequence ID" value="NZ_JBHSWE010000001.1"/>
</dbReference>
<accession>A0ABW2A6Z0</accession>
<name>A0ABW2A6Z0_9GAMM</name>
<evidence type="ECO:0000313" key="2">
    <source>
        <dbReference type="Proteomes" id="UP001596422"/>
    </source>
</evidence>
<protein>
    <submittedName>
        <fullName evidence="1">Uncharacterized protein</fullName>
    </submittedName>
</protein>
<organism evidence="1 2">
    <name type="scientific">Marinobacterium aestuariivivens</name>
    <dbReference type="NCBI Taxonomy" id="1698799"/>
    <lineage>
        <taxon>Bacteria</taxon>
        <taxon>Pseudomonadati</taxon>
        <taxon>Pseudomonadota</taxon>
        <taxon>Gammaproteobacteria</taxon>
        <taxon>Oceanospirillales</taxon>
        <taxon>Oceanospirillaceae</taxon>
        <taxon>Marinobacterium</taxon>
    </lineage>
</organism>
<evidence type="ECO:0000313" key="1">
    <source>
        <dbReference type="EMBL" id="MFC6673212.1"/>
    </source>
</evidence>
<gene>
    <name evidence="1" type="ORF">ACFQDL_26340</name>
</gene>
<sequence length="134" mass="14509">MGYYNNVTQWSKGEYADANNTQDDVAIISGQLGYRSDDHGNSPGSATALQVDADGIVAVTFPEIDPYNQDPANKGVIETRSDVDLFWFDTAEGYVTFNLLPAWKLSTATAGAAPISISRPNFMTLWATPWPAAT</sequence>
<comment type="caution">
    <text evidence="1">The sequence shown here is derived from an EMBL/GenBank/DDBJ whole genome shotgun (WGS) entry which is preliminary data.</text>
</comment>
<proteinExistence type="predicted"/>
<dbReference type="EMBL" id="JBHSWE010000001">
    <property type="protein sequence ID" value="MFC6673212.1"/>
    <property type="molecule type" value="Genomic_DNA"/>
</dbReference>